<evidence type="ECO:0000313" key="2">
    <source>
        <dbReference type="Proteomes" id="UP000504638"/>
    </source>
</evidence>
<reference evidence="3" key="3">
    <citation type="submission" date="2025-04" db="UniProtKB">
        <authorList>
            <consortium name="RefSeq"/>
        </authorList>
    </citation>
    <scope>IDENTIFICATION</scope>
    <source>
        <strain evidence="3">CBS 781.70</strain>
    </source>
</reference>
<dbReference type="RefSeq" id="XP_033530165.1">
    <property type="nucleotide sequence ID" value="XM_033674452.1"/>
</dbReference>
<accession>A0A6G1FRX3</accession>
<gene>
    <name evidence="1 3" type="ORF">P152DRAFT_216100</name>
</gene>
<organism evidence="1">
    <name type="scientific">Eremomyces bilateralis CBS 781.70</name>
    <dbReference type="NCBI Taxonomy" id="1392243"/>
    <lineage>
        <taxon>Eukaryota</taxon>
        <taxon>Fungi</taxon>
        <taxon>Dikarya</taxon>
        <taxon>Ascomycota</taxon>
        <taxon>Pezizomycotina</taxon>
        <taxon>Dothideomycetes</taxon>
        <taxon>Dothideomycetes incertae sedis</taxon>
        <taxon>Eremomycetales</taxon>
        <taxon>Eremomycetaceae</taxon>
        <taxon>Eremomyces</taxon>
    </lineage>
</organism>
<protein>
    <submittedName>
        <fullName evidence="1 3">Uncharacterized protein</fullName>
    </submittedName>
</protein>
<evidence type="ECO:0000313" key="1">
    <source>
        <dbReference type="EMBL" id="KAF1808534.1"/>
    </source>
</evidence>
<feature type="non-terminal residue" evidence="1">
    <location>
        <position position="1"/>
    </location>
</feature>
<dbReference type="Proteomes" id="UP000504638">
    <property type="component" value="Unplaced"/>
</dbReference>
<sequence>RSAYFDLTYKTRIPPFLLLPFYFILGCCRSFNPNPSTTAATERSTAAHHPSLPGCPSASLLRSALFLCFRCIRLQPHSSLSPFQVFHSVHTALGSLLLVISSSRSSSTWFTRHASRFH</sequence>
<reference evidence="3" key="2">
    <citation type="submission" date="2020-04" db="EMBL/GenBank/DDBJ databases">
        <authorList>
            <consortium name="NCBI Genome Project"/>
        </authorList>
    </citation>
    <scope>NUCLEOTIDE SEQUENCE</scope>
    <source>
        <strain evidence="3">CBS 781.70</strain>
    </source>
</reference>
<reference evidence="1 3" key="1">
    <citation type="submission" date="2020-01" db="EMBL/GenBank/DDBJ databases">
        <authorList>
            <consortium name="DOE Joint Genome Institute"/>
            <person name="Haridas S."/>
            <person name="Albert R."/>
            <person name="Binder M."/>
            <person name="Bloem J."/>
            <person name="Labutti K."/>
            <person name="Salamov A."/>
            <person name="Andreopoulos B."/>
            <person name="Baker S.E."/>
            <person name="Barry K."/>
            <person name="Bills G."/>
            <person name="Bluhm B.H."/>
            <person name="Cannon C."/>
            <person name="Castanera R."/>
            <person name="Culley D.E."/>
            <person name="Daum C."/>
            <person name="Ezra D."/>
            <person name="Gonzalez J.B."/>
            <person name="Henrissat B."/>
            <person name="Kuo A."/>
            <person name="Liang C."/>
            <person name="Lipzen A."/>
            <person name="Lutzoni F."/>
            <person name="Magnuson J."/>
            <person name="Mondo S."/>
            <person name="Nolan M."/>
            <person name="Ohm R."/>
            <person name="Pangilinan J."/>
            <person name="Park H.-J."/>
            <person name="Ramirez L."/>
            <person name="Alfaro M."/>
            <person name="Sun H."/>
            <person name="Tritt A."/>
            <person name="Yoshinaga Y."/>
            <person name="Zwiers L.-H."/>
            <person name="Turgeon B.G."/>
            <person name="Goodwin S.B."/>
            <person name="Spatafora J.W."/>
            <person name="Crous P.W."/>
            <person name="Grigoriev I.V."/>
        </authorList>
    </citation>
    <scope>NUCLEOTIDE SEQUENCE</scope>
    <source>
        <strain evidence="1 3">CBS 781.70</strain>
    </source>
</reference>
<dbReference type="AlphaFoldDB" id="A0A6G1FRX3"/>
<dbReference type="GeneID" id="54415022"/>
<proteinExistence type="predicted"/>
<keyword evidence="2" id="KW-1185">Reference proteome</keyword>
<name>A0A6G1FRX3_9PEZI</name>
<dbReference type="EMBL" id="ML975182">
    <property type="protein sequence ID" value="KAF1808534.1"/>
    <property type="molecule type" value="Genomic_DNA"/>
</dbReference>
<evidence type="ECO:0000313" key="3">
    <source>
        <dbReference type="RefSeq" id="XP_033530165.1"/>
    </source>
</evidence>